<evidence type="ECO:0000256" key="1">
    <source>
        <dbReference type="SAM" id="MobiDB-lite"/>
    </source>
</evidence>
<dbReference type="AlphaFoldDB" id="B4FEH7"/>
<evidence type="ECO:0000313" key="2">
    <source>
        <dbReference type="EMBL" id="ACF80520.1"/>
    </source>
</evidence>
<protein>
    <submittedName>
        <fullName evidence="2">Uncharacterized protein</fullName>
    </submittedName>
</protein>
<sequence>MWSPCLSPAHRKPAPSRCLIPRRARPDRASSLSSPSPPHPSLAMVLLPVFCSPLPSALASGRHCPSFPWRHFLLPGGRRPP</sequence>
<feature type="compositionally biased region" description="Basic residues" evidence="1">
    <location>
        <begin position="9"/>
        <end position="25"/>
    </location>
</feature>
<reference evidence="2" key="1">
    <citation type="journal article" date="2009" name="PLoS Genet.">
        <title>Sequencing, mapping, and analysis of 27,455 maize full-length cDNAs.</title>
        <authorList>
            <person name="Soderlund C."/>
            <person name="Descour A."/>
            <person name="Kudrna D."/>
            <person name="Bomhoff M."/>
            <person name="Boyd L."/>
            <person name="Currie J."/>
            <person name="Angelova A."/>
            <person name="Collura K."/>
            <person name="Wissotski M."/>
            <person name="Ashley E."/>
            <person name="Morrow D."/>
            <person name="Fernandes J."/>
            <person name="Walbot V."/>
            <person name="Yu Y."/>
        </authorList>
    </citation>
    <scope>NUCLEOTIDE SEQUENCE</scope>
    <source>
        <strain evidence="2">B73</strain>
    </source>
</reference>
<dbReference type="EMBL" id="BT035515">
    <property type="protein sequence ID" value="ACF80520.1"/>
    <property type="molecule type" value="mRNA"/>
</dbReference>
<proteinExistence type="evidence at transcript level"/>
<feature type="region of interest" description="Disordered" evidence="1">
    <location>
        <begin position="1"/>
        <end position="38"/>
    </location>
</feature>
<name>B4FEH7_MAIZE</name>
<organism evidence="2">
    <name type="scientific">Zea mays</name>
    <name type="common">Maize</name>
    <dbReference type="NCBI Taxonomy" id="4577"/>
    <lineage>
        <taxon>Eukaryota</taxon>
        <taxon>Viridiplantae</taxon>
        <taxon>Streptophyta</taxon>
        <taxon>Embryophyta</taxon>
        <taxon>Tracheophyta</taxon>
        <taxon>Spermatophyta</taxon>
        <taxon>Magnoliopsida</taxon>
        <taxon>Liliopsida</taxon>
        <taxon>Poales</taxon>
        <taxon>Poaceae</taxon>
        <taxon>PACMAD clade</taxon>
        <taxon>Panicoideae</taxon>
        <taxon>Andropogonodae</taxon>
        <taxon>Andropogoneae</taxon>
        <taxon>Tripsacinae</taxon>
        <taxon>Zea</taxon>
    </lineage>
</organism>
<accession>B4FEH7</accession>